<dbReference type="Pfam" id="PF05347">
    <property type="entry name" value="Complex1_LYR"/>
    <property type="match status" value="1"/>
</dbReference>
<dbReference type="EMBL" id="JASFZW010000003">
    <property type="protein sequence ID" value="KAK2079088.1"/>
    <property type="molecule type" value="Genomic_DNA"/>
</dbReference>
<accession>A0AAD9IIT3</accession>
<organism evidence="4 5">
    <name type="scientific">Prototheca wickerhamii</name>
    <dbReference type="NCBI Taxonomy" id="3111"/>
    <lineage>
        <taxon>Eukaryota</taxon>
        <taxon>Viridiplantae</taxon>
        <taxon>Chlorophyta</taxon>
        <taxon>core chlorophytes</taxon>
        <taxon>Trebouxiophyceae</taxon>
        <taxon>Chlorellales</taxon>
        <taxon>Chlorellaceae</taxon>
        <taxon>Prototheca</taxon>
    </lineage>
</organism>
<dbReference type="PANTHER" id="PTHR13675:SF0">
    <property type="entry name" value="LYR MOTIF-CONTAINING PROTEIN 2"/>
    <property type="match status" value="1"/>
</dbReference>
<dbReference type="AlphaFoldDB" id="A0AAD9IIT3"/>
<dbReference type="GO" id="GO:0005739">
    <property type="term" value="C:mitochondrion"/>
    <property type="evidence" value="ECO:0007669"/>
    <property type="project" value="UniProtKB-SubCell"/>
</dbReference>
<dbReference type="Proteomes" id="UP001255856">
    <property type="component" value="Unassembled WGS sequence"/>
</dbReference>
<dbReference type="InterPro" id="IPR008011">
    <property type="entry name" value="Complex1_LYR_dom"/>
</dbReference>
<comment type="caution">
    <text evidence="4">The sequence shown here is derived from an EMBL/GenBank/DDBJ whole genome shotgun (WGS) entry which is preliminary data.</text>
</comment>
<evidence type="ECO:0000313" key="4">
    <source>
        <dbReference type="EMBL" id="KAK2079088.1"/>
    </source>
</evidence>
<protein>
    <recommendedName>
        <fullName evidence="3">Complex 1 LYR protein domain-containing protein</fullName>
    </recommendedName>
</protein>
<name>A0AAD9IIT3_PROWI</name>
<evidence type="ECO:0000256" key="2">
    <source>
        <dbReference type="ARBA" id="ARBA00023128"/>
    </source>
</evidence>
<evidence type="ECO:0000259" key="3">
    <source>
        <dbReference type="Pfam" id="PF05347"/>
    </source>
</evidence>
<dbReference type="PANTHER" id="PTHR13675">
    <property type="entry name" value="LYR MOTIF-CONTAINING PROTEIN 2"/>
    <property type="match status" value="1"/>
</dbReference>
<comment type="subcellular location">
    <subcellularLocation>
        <location evidence="1">Mitochondrion</location>
    </subcellularLocation>
</comment>
<proteinExistence type="predicted"/>
<reference evidence="4" key="1">
    <citation type="submission" date="2021-01" db="EMBL/GenBank/DDBJ databases">
        <authorList>
            <person name="Eckstrom K.M.E."/>
        </authorList>
    </citation>
    <scope>NUCLEOTIDE SEQUENCE</scope>
    <source>
        <strain evidence="4">UVCC 0001</strain>
    </source>
</reference>
<evidence type="ECO:0000313" key="5">
    <source>
        <dbReference type="Proteomes" id="UP001255856"/>
    </source>
</evidence>
<keyword evidence="2" id="KW-0496">Mitochondrion</keyword>
<evidence type="ECO:0000256" key="1">
    <source>
        <dbReference type="ARBA" id="ARBA00004173"/>
    </source>
</evidence>
<gene>
    <name evidence="4" type="ORF">QBZ16_002778</name>
</gene>
<feature type="domain" description="Complex 1 LYR protein" evidence="3">
    <location>
        <begin position="13"/>
        <end position="68"/>
    </location>
</feature>
<keyword evidence="5" id="KW-1185">Reference proteome</keyword>
<sequence>MRGELQSFILKGEARKLYREFIRLAKKAPSSRDELIQQIREEFRVKIKEDDLYARKYHLSDGRTKLKMLSEMLGMQL</sequence>